<dbReference type="Pfam" id="PF07313">
    <property type="entry name" value="AmiA-like"/>
    <property type="match status" value="1"/>
</dbReference>
<dbReference type="EMBL" id="JXQK01000018">
    <property type="protein sequence ID" value="KIP64605.1"/>
    <property type="molecule type" value="Genomic_DNA"/>
</dbReference>
<evidence type="ECO:0000313" key="3">
    <source>
        <dbReference type="Proteomes" id="UP000032046"/>
    </source>
</evidence>
<dbReference type="SUPFAM" id="SSF54001">
    <property type="entry name" value="Cysteine proteinases"/>
    <property type="match status" value="1"/>
</dbReference>
<dbReference type="InterPro" id="IPR038765">
    <property type="entry name" value="Papain-like_cys_pep_sf"/>
</dbReference>
<keyword evidence="2" id="KW-0326">Glycosidase</keyword>
<keyword evidence="1" id="KW-0732">Signal</keyword>
<dbReference type="Proteomes" id="UP000032046">
    <property type="component" value="Unassembled WGS sequence"/>
</dbReference>
<dbReference type="STRING" id="1602171.ST44_01405"/>
<keyword evidence="2" id="KW-0624">Polysaccharide degradation</keyword>
<reference evidence="2 3" key="1">
    <citation type="submission" date="2015-01" db="EMBL/GenBank/DDBJ databases">
        <title>Comparative genomics of non-oral Prevotella species.</title>
        <authorList>
            <person name="Accetto T."/>
            <person name="Nograsek B."/>
            <person name="Avgustin G."/>
        </authorList>
    </citation>
    <scope>NUCLEOTIDE SEQUENCE [LARGE SCALE GENOMIC DNA]</scope>
    <source>
        <strain evidence="2 3">P5-119</strain>
    </source>
</reference>
<protein>
    <submittedName>
        <fullName evidence="2">Xylanase</fullName>
    </submittedName>
</protein>
<gene>
    <name evidence="2" type="ORF">ST44_01405</name>
</gene>
<feature type="chain" id="PRO_5002212661" evidence="1">
    <location>
        <begin position="21"/>
        <end position="285"/>
    </location>
</feature>
<keyword evidence="2" id="KW-0119">Carbohydrate metabolism</keyword>
<dbReference type="InterPro" id="IPR010846">
    <property type="entry name" value="AmiA-like"/>
</dbReference>
<keyword evidence="3" id="KW-1185">Reference proteome</keyword>
<name>A0A0D0IY75_9BACT</name>
<dbReference type="GO" id="GO:0016798">
    <property type="term" value="F:hydrolase activity, acting on glycosyl bonds"/>
    <property type="evidence" value="ECO:0007669"/>
    <property type="project" value="UniProtKB-KW"/>
</dbReference>
<proteinExistence type="predicted"/>
<evidence type="ECO:0000313" key="2">
    <source>
        <dbReference type="EMBL" id="KIP64605.1"/>
    </source>
</evidence>
<comment type="caution">
    <text evidence="2">The sequence shown here is derived from an EMBL/GenBank/DDBJ whole genome shotgun (WGS) entry which is preliminary data.</text>
</comment>
<dbReference type="GO" id="GO:0045493">
    <property type="term" value="P:xylan catabolic process"/>
    <property type="evidence" value="ECO:0007669"/>
    <property type="project" value="UniProtKB-KW"/>
</dbReference>
<accession>A0A0D0IY75</accession>
<evidence type="ECO:0000256" key="1">
    <source>
        <dbReference type="SAM" id="SignalP"/>
    </source>
</evidence>
<keyword evidence="2" id="KW-0858">Xylan degradation</keyword>
<sequence length="285" mass="32794">MKKLTLLLMLALSFSQSALSLQYSKADSLKVVRLFLQADSQKFNNIQERTLFFARKLIGIPYVASTLEVNRKEQLVVNLRQLDCTTFVENSLALALTHQSGKKTFREFCKKLQTLRYRGGKDVSYIGRLHYFTEWIEDNTRLGICKEIQSPNPPFTMIQHVRVDYMSRHSDKYPMLFNNSFNRAGISKMEKAISGKSYRYIPKSQVKNTRLLRSTIKNGDIIAIITNKSGLDTQHIGFAVWHKDGLHLLNASSIHHKVVEEPMLLSAYLAKRKTMPGIRIIRLKN</sequence>
<keyword evidence="2" id="KW-0378">Hydrolase</keyword>
<dbReference type="Gene3D" id="1.10.3670.10">
    <property type="entry name" value="Putative xylanase like domain"/>
    <property type="match status" value="1"/>
</dbReference>
<feature type="signal peptide" evidence="1">
    <location>
        <begin position="1"/>
        <end position="20"/>
    </location>
</feature>
<dbReference type="GeneID" id="93483611"/>
<dbReference type="AlphaFoldDB" id="A0A0D0IY75"/>
<dbReference type="Gene3D" id="2.30.260.10">
    <property type="entry name" value="putative xylanase like domain"/>
    <property type="match status" value="1"/>
</dbReference>
<organism evidence="2 3">
    <name type="scientific">Prevotella pectinovora</name>
    <dbReference type="NCBI Taxonomy" id="1602169"/>
    <lineage>
        <taxon>Bacteria</taxon>
        <taxon>Pseudomonadati</taxon>
        <taxon>Bacteroidota</taxon>
        <taxon>Bacteroidia</taxon>
        <taxon>Bacteroidales</taxon>
        <taxon>Prevotellaceae</taxon>
        <taxon>Prevotella</taxon>
    </lineage>
</organism>
<dbReference type="RefSeq" id="WP_042517467.1">
    <property type="nucleotide sequence ID" value="NZ_JALFDM010000110.1"/>
</dbReference>